<dbReference type="GO" id="GO:0016301">
    <property type="term" value="F:kinase activity"/>
    <property type="evidence" value="ECO:0007669"/>
    <property type="project" value="UniProtKB-KW"/>
</dbReference>
<dbReference type="PANTHER" id="PTHR30181:SF3">
    <property type="entry name" value="MULTIPHOSPHORYL TRANSFER PROTEIN"/>
    <property type="match status" value="1"/>
</dbReference>
<dbReference type="Pfam" id="PF00381">
    <property type="entry name" value="PTS-HPr"/>
    <property type="match status" value="1"/>
</dbReference>
<dbReference type="SUPFAM" id="SSF55594">
    <property type="entry name" value="HPr-like"/>
    <property type="match status" value="1"/>
</dbReference>
<dbReference type="Gene3D" id="3.40.930.10">
    <property type="entry name" value="Mannitol-specific EII, Chain A"/>
    <property type="match status" value="1"/>
</dbReference>
<dbReference type="CDD" id="cd00211">
    <property type="entry name" value="PTS_IIA_fru"/>
    <property type="match status" value="1"/>
</dbReference>
<dbReference type="PROSITE" id="PS51350">
    <property type="entry name" value="PTS_HPR_DOM"/>
    <property type="match status" value="1"/>
</dbReference>
<dbReference type="NCBIfam" id="TIGR01003">
    <property type="entry name" value="PTS_HPr_family"/>
    <property type="match status" value="1"/>
</dbReference>
<feature type="domain" description="HPr" evidence="8">
    <location>
        <begin position="163"/>
        <end position="252"/>
    </location>
</feature>
<evidence type="ECO:0000259" key="8">
    <source>
        <dbReference type="PROSITE" id="PS51350"/>
    </source>
</evidence>
<dbReference type="Proteomes" id="UP000190023">
    <property type="component" value="Unassembled WGS sequence"/>
</dbReference>
<name>A0A1T0AWG9_9PAST</name>
<dbReference type="InterPro" id="IPR001020">
    <property type="entry name" value="PTS_HPr_His_P_site"/>
</dbReference>
<dbReference type="OrthoDB" id="1640042at2"/>
<dbReference type="InterPro" id="IPR035895">
    <property type="entry name" value="HPr-like_sf"/>
</dbReference>
<evidence type="ECO:0000313" key="9">
    <source>
        <dbReference type="EMBL" id="OOS01879.1"/>
    </source>
</evidence>
<dbReference type="CDD" id="cd00367">
    <property type="entry name" value="PTS-HPr_like"/>
    <property type="match status" value="1"/>
</dbReference>
<accession>A0A1T0AWG9</accession>
<protein>
    <submittedName>
        <fullName evidence="9">Uncharacterized protein</fullName>
    </submittedName>
</protein>
<evidence type="ECO:0000256" key="4">
    <source>
        <dbReference type="ARBA" id="ARBA00022679"/>
    </source>
</evidence>
<sequence length="252" mass="27909">MLSVQNIRLSAQASNKIEAIHMVAEALAQSGYVETEYVNAMLARDELISTYLGNGIAIPHGTIEYRDKVKKTGAYIFQFPQGIDWGEDDIAYVVIGMAACSNEHLELLRQLTHVLLDEQRAQSLWKTTDLQQFFEVISGQVNRQCEASHETRSNENKTTDQNVVEEVFVVRHFHGLHTRPASLLAKEAQKYSSSIELQNLDRSEEIINGKSAIRISSLGAAQGHRLRVIACGCDAEQAITALGKIISLGLGE</sequence>
<dbReference type="GO" id="GO:0009401">
    <property type="term" value="P:phosphoenolpyruvate-dependent sugar phosphotransferase system"/>
    <property type="evidence" value="ECO:0007669"/>
    <property type="project" value="UniProtKB-KW"/>
</dbReference>
<dbReference type="EMBL" id="MUYB01000041">
    <property type="protein sequence ID" value="OOS01879.1"/>
    <property type="molecule type" value="Genomic_DNA"/>
</dbReference>
<reference evidence="9 10" key="1">
    <citation type="submission" date="2017-02" db="EMBL/GenBank/DDBJ databases">
        <title>Draft genome sequence of Haemophilus felis CCUG 31170 type strain.</title>
        <authorList>
            <person name="Engstrom-Jakobsson H."/>
            <person name="Salva-Serra F."/>
            <person name="Thorell K."/>
            <person name="Gonzales-Siles L."/>
            <person name="Karlsson R."/>
            <person name="Boulund F."/>
            <person name="Engstrand L."/>
            <person name="Kristiansson E."/>
            <person name="Moore E."/>
        </authorList>
    </citation>
    <scope>NUCLEOTIDE SEQUENCE [LARGE SCALE GENOMIC DNA]</scope>
    <source>
        <strain evidence="9 10">CCUG 31170</strain>
    </source>
</reference>
<gene>
    <name evidence="9" type="ORF">B0188_09380</name>
</gene>
<dbReference type="InterPro" id="IPR016152">
    <property type="entry name" value="PTrfase/Anion_transptr"/>
</dbReference>
<keyword evidence="5" id="KW-0598">Phosphotransferase system</keyword>
<dbReference type="PROSITE" id="PS00369">
    <property type="entry name" value="PTS_HPR_HIS"/>
    <property type="match status" value="1"/>
</dbReference>
<keyword evidence="3" id="KW-0762">Sugar transport</keyword>
<evidence type="ECO:0000259" key="7">
    <source>
        <dbReference type="PROSITE" id="PS51094"/>
    </source>
</evidence>
<keyword evidence="2" id="KW-0597">Phosphoprotein</keyword>
<organism evidence="9 10">
    <name type="scientific">[Haemophilus] felis</name>
    <dbReference type="NCBI Taxonomy" id="123822"/>
    <lineage>
        <taxon>Bacteria</taxon>
        <taxon>Pseudomonadati</taxon>
        <taxon>Pseudomonadota</taxon>
        <taxon>Gammaproteobacteria</taxon>
        <taxon>Pasteurellales</taxon>
        <taxon>Pasteurellaceae</taxon>
    </lineage>
</organism>
<feature type="domain" description="PTS EIIA type-2" evidence="7">
    <location>
        <begin position="1"/>
        <end position="140"/>
    </location>
</feature>
<dbReference type="Gene3D" id="3.30.1340.10">
    <property type="entry name" value="HPr-like"/>
    <property type="match status" value="1"/>
</dbReference>
<evidence type="ECO:0000256" key="6">
    <source>
        <dbReference type="ARBA" id="ARBA00022777"/>
    </source>
</evidence>
<dbReference type="InterPro" id="IPR050893">
    <property type="entry name" value="Sugar_PTS"/>
</dbReference>
<evidence type="ECO:0000256" key="2">
    <source>
        <dbReference type="ARBA" id="ARBA00022553"/>
    </source>
</evidence>
<keyword evidence="1" id="KW-0813">Transport</keyword>
<evidence type="ECO:0000313" key="10">
    <source>
        <dbReference type="Proteomes" id="UP000190023"/>
    </source>
</evidence>
<evidence type="ECO:0000256" key="5">
    <source>
        <dbReference type="ARBA" id="ARBA00022683"/>
    </source>
</evidence>
<dbReference type="PRINTS" id="PR00107">
    <property type="entry name" value="PHOSPHOCPHPR"/>
</dbReference>
<keyword evidence="10" id="KW-1185">Reference proteome</keyword>
<comment type="caution">
    <text evidence="9">The sequence shown here is derived from an EMBL/GenBank/DDBJ whole genome shotgun (WGS) entry which is preliminary data.</text>
</comment>
<dbReference type="Pfam" id="PF00359">
    <property type="entry name" value="PTS_EIIA_2"/>
    <property type="match status" value="1"/>
</dbReference>
<dbReference type="PANTHER" id="PTHR30181">
    <property type="entry name" value="MANNITOL PERMEASE IIC COMPONENT"/>
    <property type="match status" value="1"/>
</dbReference>
<dbReference type="STRING" id="123822.B0188_09380"/>
<keyword evidence="4" id="KW-0808">Transferase</keyword>
<dbReference type="PROSITE" id="PS51094">
    <property type="entry name" value="PTS_EIIA_TYPE_2"/>
    <property type="match status" value="1"/>
</dbReference>
<evidence type="ECO:0000256" key="3">
    <source>
        <dbReference type="ARBA" id="ARBA00022597"/>
    </source>
</evidence>
<keyword evidence="6" id="KW-0418">Kinase</keyword>
<dbReference type="GO" id="GO:0005886">
    <property type="term" value="C:plasma membrane"/>
    <property type="evidence" value="ECO:0007669"/>
    <property type="project" value="TreeGrafter"/>
</dbReference>
<dbReference type="SUPFAM" id="SSF55804">
    <property type="entry name" value="Phoshotransferase/anion transport protein"/>
    <property type="match status" value="1"/>
</dbReference>
<proteinExistence type="predicted"/>
<dbReference type="PROSITE" id="PS00372">
    <property type="entry name" value="PTS_EIIA_TYPE_2_HIS"/>
    <property type="match status" value="1"/>
</dbReference>
<dbReference type="AlphaFoldDB" id="A0A1T0AWG9"/>
<evidence type="ECO:0000256" key="1">
    <source>
        <dbReference type="ARBA" id="ARBA00022448"/>
    </source>
</evidence>
<dbReference type="InterPro" id="IPR002178">
    <property type="entry name" value="PTS_EIIA_type-2_dom"/>
</dbReference>
<dbReference type="GO" id="GO:0090563">
    <property type="term" value="F:protein-phosphocysteine-sugar phosphotransferase activity"/>
    <property type="evidence" value="ECO:0007669"/>
    <property type="project" value="TreeGrafter"/>
</dbReference>
<dbReference type="InterPro" id="IPR000032">
    <property type="entry name" value="HPr-like"/>
</dbReference>